<comment type="caution">
    <text evidence="6">The sequence shown here is derived from an EMBL/GenBank/DDBJ whole genome shotgun (WGS) entry which is preliminary data.</text>
</comment>
<evidence type="ECO:0000313" key="7">
    <source>
        <dbReference type="Proteomes" id="UP000050509"/>
    </source>
</evidence>
<feature type="non-terminal residue" evidence="6">
    <location>
        <position position="1"/>
    </location>
</feature>
<dbReference type="Proteomes" id="UP000050509">
    <property type="component" value="Unassembled WGS sequence"/>
</dbReference>
<dbReference type="GO" id="GO:0030313">
    <property type="term" value="C:cell envelope"/>
    <property type="evidence" value="ECO:0007669"/>
    <property type="project" value="UniProtKB-SubCell"/>
</dbReference>
<dbReference type="PANTHER" id="PTHR30290">
    <property type="entry name" value="PERIPLASMIC BINDING COMPONENT OF ABC TRANSPORTER"/>
    <property type="match status" value="1"/>
</dbReference>
<dbReference type="Gene3D" id="3.40.190.10">
    <property type="entry name" value="Periplasmic binding protein-like II"/>
    <property type="match status" value="1"/>
</dbReference>
<dbReference type="GO" id="GO:0042597">
    <property type="term" value="C:periplasmic space"/>
    <property type="evidence" value="ECO:0007669"/>
    <property type="project" value="UniProtKB-ARBA"/>
</dbReference>
<evidence type="ECO:0000313" key="6">
    <source>
        <dbReference type="EMBL" id="KPV51088.1"/>
    </source>
</evidence>
<dbReference type="Gene3D" id="3.10.105.10">
    <property type="entry name" value="Dipeptide-binding Protein, Domain 3"/>
    <property type="match status" value="1"/>
</dbReference>
<accession>A0A0P9CZI7</accession>
<dbReference type="PANTHER" id="PTHR30290:SF10">
    <property type="entry name" value="PERIPLASMIC OLIGOPEPTIDE-BINDING PROTEIN-RELATED"/>
    <property type="match status" value="1"/>
</dbReference>
<dbReference type="Gene3D" id="3.90.76.10">
    <property type="entry name" value="Dipeptide-binding Protein, Domain 1"/>
    <property type="match status" value="1"/>
</dbReference>
<keyword evidence="3" id="KW-0813">Transport</keyword>
<dbReference type="InterPro" id="IPR000914">
    <property type="entry name" value="SBP_5_dom"/>
</dbReference>
<dbReference type="GO" id="GO:0015833">
    <property type="term" value="P:peptide transport"/>
    <property type="evidence" value="ECO:0007669"/>
    <property type="project" value="TreeGrafter"/>
</dbReference>
<sequence>AASAPAAEATAAPAAEPAAGATLNGVTLPADAAPPAQQVYVVHYDNTADFTTIDFFESVYKRGGAITDVLSDPLVRLDKDFKVNPAAATEWSVDASGLVWTFKLDPNLIWTDDTPVTADDYVATFRYAADPKHAWDFTWFFQGVIKNWTEVVEGKVPVDQLGVAAADANSFTVTTVSPAPYLPAMMLYSNALQKKALEAHGGLYNSDPATSVSSGPFVLKEWRKGDRLVYEANPKYKGTNKPFIQKIINIGANVSNDFTSYQAGEIDFVAGANLSPADNEIIGADPDLTSQAHSHYGDFRTDYLFFDTKNPPFDNLKVRQAFSHVIDRDTIIQSIIKPTQGIPAYSFLMPGFPDANSQGLKDIQSYDPAKAKQLLAEAGFPDGKDFPKLTLWLRNEAPVRQAMAQAIAASIKQNLNIDVEVSNKENKTFTDAMNAKPTQIQFGMVSYGFDYLDASNMLSVWLSGGRHNWNNTQFDDLVKKASAFTGDAAERTKMFQDAEKLLVSDVGGVFIYHRTVSDIYKPYLKGTELEKDANGVAAMHWPGYSGYSRLVGSMYISKDVGNRQIP</sequence>
<evidence type="ECO:0000256" key="2">
    <source>
        <dbReference type="ARBA" id="ARBA00005695"/>
    </source>
</evidence>
<dbReference type="GO" id="GO:0043190">
    <property type="term" value="C:ATP-binding cassette (ABC) transporter complex"/>
    <property type="evidence" value="ECO:0007669"/>
    <property type="project" value="InterPro"/>
</dbReference>
<dbReference type="SUPFAM" id="SSF53850">
    <property type="entry name" value="Periplasmic binding protein-like II"/>
    <property type="match status" value="1"/>
</dbReference>
<reference evidence="6 7" key="1">
    <citation type="submission" date="2015-09" db="EMBL/GenBank/DDBJ databases">
        <title>Draft genome sequence of Kouleothrix aurantiaca JCM 19913.</title>
        <authorList>
            <person name="Hemp J."/>
        </authorList>
    </citation>
    <scope>NUCLEOTIDE SEQUENCE [LARGE SCALE GENOMIC DNA]</scope>
    <source>
        <strain evidence="6 7">COM-B</strain>
    </source>
</reference>
<protein>
    <submittedName>
        <fullName evidence="6">ABC transporter substrate-binding protein</fullName>
    </submittedName>
</protein>
<dbReference type="EMBL" id="LJCR01001079">
    <property type="protein sequence ID" value="KPV51088.1"/>
    <property type="molecule type" value="Genomic_DNA"/>
</dbReference>
<comment type="similarity">
    <text evidence="2">Belongs to the bacterial solute-binding protein 5 family.</text>
</comment>
<dbReference type="InterPro" id="IPR039424">
    <property type="entry name" value="SBP_5"/>
</dbReference>
<evidence type="ECO:0000256" key="1">
    <source>
        <dbReference type="ARBA" id="ARBA00004196"/>
    </source>
</evidence>
<dbReference type="InterPro" id="IPR030678">
    <property type="entry name" value="Peptide/Ni-bd"/>
</dbReference>
<feature type="domain" description="Solute-binding protein family 5" evidence="5">
    <location>
        <begin position="82"/>
        <end position="466"/>
    </location>
</feature>
<keyword evidence="4" id="KW-0732">Signal</keyword>
<dbReference type="PIRSF" id="PIRSF002741">
    <property type="entry name" value="MppA"/>
    <property type="match status" value="1"/>
</dbReference>
<dbReference type="Pfam" id="PF00496">
    <property type="entry name" value="SBP_bac_5"/>
    <property type="match status" value="1"/>
</dbReference>
<gene>
    <name evidence="6" type="ORF">SE17_23225</name>
</gene>
<name>A0A0P9CZI7_9CHLR</name>
<proteinExistence type="inferred from homology"/>
<dbReference type="GO" id="GO:1904680">
    <property type="term" value="F:peptide transmembrane transporter activity"/>
    <property type="evidence" value="ECO:0007669"/>
    <property type="project" value="TreeGrafter"/>
</dbReference>
<keyword evidence="7" id="KW-1185">Reference proteome</keyword>
<evidence type="ECO:0000259" key="5">
    <source>
        <dbReference type="Pfam" id="PF00496"/>
    </source>
</evidence>
<evidence type="ECO:0000256" key="4">
    <source>
        <dbReference type="ARBA" id="ARBA00022729"/>
    </source>
</evidence>
<comment type="subcellular location">
    <subcellularLocation>
        <location evidence="1">Cell envelope</location>
    </subcellularLocation>
</comment>
<dbReference type="AlphaFoldDB" id="A0A0P9CZI7"/>
<evidence type="ECO:0000256" key="3">
    <source>
        <dbReference type="ARBA" id="ARBA00022448"/>
    </source>
</evidence>
<dbReference type="CDD" id="cd08504">
    <property type="entry name" value="PBP2_OppA"/>
    <property type="match status" value="1"/>
</dbReference>
<organism evidence="6 7">
    <name type="scientific">Kouleothrix aurantiaca</name>
    <dbReference type="NCBI Taxonomy" id="186479"/>
    <lineage>
        <taxon>Bacteria</taxon>
        <taxon>Bacillati</taxon>
        <taxon>Chloroflexota</taxon>
        <taxon>Chloroflexia</taxon>
        <taxon>Chloroflexales</taxon>
        <taxon>Roseiflexineae</taxon>
        <taxon>Roseiflexaceae</taxon>
        <taxon>Kouleothrix</taxon>
    </lineage>
</organism>